<comment type="caution">
    <text evidence="3">The sequence shown here is derived from an EMBL/GenBank/DDBJ whole genome shotgun (WGS) entry which is preliminary data.</text>
</comment>
<evidence type="ECO:0000313" key="2">
    <source>
        <dbReference type="EMBL" id="MBP3961777.1"/>
    </source>
</evidence>
<dbReference type="RefSeq" id="WP_210655418.1">
    <property type="nucleotide sequence ID" value="NZ_JAGKSP010000001.1"/>
</dbReference>
<keyword evidence="4" id="KW-1185">Reference proteome</keyword>
<dbReference type="Pfam" id="PF05638">
    <property type="entry name" value="T6SS_HCP"/>
    <property type="match status" value="1"/>
</dbReference>
<keyword evidence="1" id="KW-0732">Signal</keyword>
<evidence type="ECO:0000313" key="3">
    <source>
        <dbReference type="EMBL" id="MBP3963552.1"/>
    </source>
</evidence>
<evidence type="ECO:0000313" key="4">
    <source>
        <dbReference type="Proteomes" id="UP000673394"/>
    </source>
</evidence>
<feature type="chain" id="PRO_5045032139" evidence="1">
    <location>
        <begin position="26"/>
        <end position="184"/>
    </location>
</feature>
<dbReference type="InterPro" id="IPR036624">
    <property type="entry name" value="Hcp1-lik_sf"/>
</dbReference>
<dbReference type="EMBL" id="JAGKSP010000004">
    <property type="protein sequence ID" value="MBP3963552.1"/>
    <property type="molecule type" value="Genomic_DNA"/>
</dbReference>
<dbReference type="PANTHER" id="PTHR36152:SF1">
    <property type="entry name" value="UBIQUITIN-LIKE DOMAIN-CONTAINING PROTEIN"/>
    <property type="match status" value="1"/>
</dbReference>
<feature type="signal peptide" evidence="1">
    <location>
        <begin position="1"/>
        <end position="25"/>
    </location>
</feature>
<sequence>MKKLLSSVLIACLWLATLSIVPASAAAPSNGSILLQLDGISGESTMKGYEKWIAIAGASFSITSQGAVAAGSGSGASKVSLSSLTISKSTDAASIPLMLTAMKGVHIPKGKLVYTRQGGEGNPLPYLMIELEDIFISNYNFDDTEETVELVYGKVKWTYWITDAKGIRKPVTGGWDVKKNVPAA</sequence>
<name>A0ABS5CCX5_9BACL</name>
<organism evidence="3 4">
    <name type="scientific">Paenibacillus lignilyticus</name>
    <dbReference type="NCBI Taxonomy" id="1172615"/>
    <lineage>
        <taxon>Bacteria</taxon>
        <taxon>Bacillati</taxon>
        <taxon>Bacillota</taxon>
        <taxon>Bacilli</taxon>
        <taxon>Bacillales</taxon>
        <taxon>Paenibacillaceae</taxon>
        <taxon>Paenibacillus</taxon>
    </lineage>
</organism>
<accession>A0ABS5CCX5</accession>
<dbReference type="InterPro" id="IPR053165">
    <property type="entry name" value="HSI-I_assembly_Hcp1"/>
</dbReference>
<dbReference type="InterPro" id="IPR008514">
    <property type="entry name" value="T6SS_Hcp"/>
</dbReference>
<evidence type="ECO:0000256" key="1">
    <source>
        <dbReference type="SAM" id="SignalP"/>
    </source>
</evidence>
<dbReference type="Gene3D" id="2.30.110.20">
    <property type="entry name" value="Hcp1-like"/>
    <property type="match status" value="1"/>
</dbReference>
<dbReference type="SUPFAM" id="SSF141452">
    <property type="entry name" value="Hcp1-like"/>
    <property type="match status" value="1"/>
</dbReference>
<gene>
    <name evidence="2" type="ORF">I8J30_03570</name>
    <name evidence="3" type="ORF">I8J30_12625</name>
</gene>
<dbReference type="Proteomes" id="UP000673394">
    <property type="component" value="Unassembled WGS sequence"/>
</dbReference>
<dbReference type="EMBL" id="JAGKSP010000001">
    <property type="protein sequence ID" value="MBP3961777.1"/>
    <property type="molecule type" value="Genomic_DNA"/>
</dbReference>
<reference evidence="3 4" key="1">
    <citation type="submission" date="2021-04" db="EMBL/GenBank/DDBJ databases">
        <title>Paenibacillus sp. DLE-14 whole genome sequence.</title>
        <authorList>
            <person name="Ham Y.J."/>
        </authorList>
    </citation>
    <scope>NUCLEOTIDE SEQUENCE [LARGE SCALE GENOMIC DNA]</scope>
    <source>
        <strain evidence="3 4">DLE-14</strain>
    </source>
</reference>
<dbReference type="PANTHER" id="PTHR36152">
    <property type="entry name" value="CYTOPLASMIC PROTEIN-RELATED"/>
    <property type="match status" value="1"/>
</dbReference>
<proteinExistence type="predicted"/>
<protein>
    <submittedName>
        <fullName evidence="3">Type VI secretion system tube protein Hcp</fullName>
    </submittedName>
</protein>